<evidence type="ECO:0000313" key="6">
    <source>
        <dbReference type="Proteomes" id="UP000736384"/>
    </source>
</evidence>
<feature type="domain" description="Methyltransferase type 11" evidence="4">
    <location>
        <begin position="44"/>
        <end position="132"/>
    </location>
</feature>
<dbReference type="GO" id="GO:0008757">
    <property type="term" value="F:S-adenosylmethionine-dependent methyltransferase activity"/>
    <property type="evidence" value="ECO:0007669"/>
    <property type="project" value="InterPro"/>
</dbReference>
<evidence type="ECO:0000313" key="5">
    <source>
        <dbReference type="EMBL" id="NHN77852.1"/>
    </source>
</evidence>
<dbReference type="InterPro" id="IPR051052">
    <property type="entry name" value="Diverse_substrate_MTase"/>
</dbReference>
<dbReference type="GO" id="GO:0032259">
    <property type="term" value="P:methylation"/>
    <property type="evidence" value="ECO:0007669"/>
    <property type="project" value="UniProtKB-KW"/>
</dbReference>
<evidence type="ECO:0000256" key="2">
    <source>
        <dbReference type="ARBA" id="ARBA00022603"/>
    </source>
</evidence>
<dbReference type="AlphaFoldDB" id="A0AA43Z8X7"/>
<dbReference type="Proteomes" id="UP000736384">
    <property type="component" value="Unassembled WGS sequence"/>
</dbReference>
<dbReference type="InterPro" id="IPR013216">
    <property type="entry name" value="Methyltransf_11"/>
</dbReference>
<keyword evidence="2 5" id="KW-0489">Methyltransferase</keyword>
<dbReference type="Pfam" id="PF08241">
    <property type="entry name" value="Methyltransf_11"/>
    <property type="match status" value="1"/>
</dbReference>
<dbReference type="RefSeq" id="WP_165892713.1">
    <property type="nucleotide sequence ID" value="NZ_JAAPAP010000007.1"/>
</dbReference>
<evidence type="ECO:0000256" key="1">
    <source>
        <dbReference type="ARBA" id="ARBA00008361"/>
    </source>
</evidence>
<name>A0AA43Z8X7_9GAMM</name>
<dbReference type="SUPFAM" id="SSF53335">
    <property type="entry name" value="S-adenosyl-L-methionine-dependent methyltransferases"/>
    <property type="match status" value="1"/>
</dbReference>
<evidence type="ECO:0000259" key="4">
    <source>
        <dbReference type="Pfam" id="PF08241"/>
    </source>
</evidence>
<dbReference type="EMBL" id="JAAPAP010000007">
    <property type="protein sequence ID" value="NHN77852.1"/>
    <property type="molecule type" value="Genomic_DNA"/>
</dbReference>
<dbReference type="Gene3D" id="3.40.50.150">
    <property type="entry name" value="Vaccinia Virus protein VP39"/>
    <property type="match status" value="1"/>
</dbReference>
<keyword evidence="3" id="KW-0808">Transferase</keyword>
<gene>
    <name evidence="5" type="ORF">HA520_11260</name>
</gene>
<comment type="caution">
    <text evidence="5">The sequence shown here is derived from an EMBL/GenBank/DDBJ whole genome shotgun (WGS) entry which is preliminary data.</text>
</comment>
<dbReference type="PANTHER" id="PTHR44942">
    <property type="entry name" value="METHYLTRANSF_11 DOMAIN-CONTAINING PROTEIN"/>
    <property type="match status" value="1"/>
</dbReference>
<evidence type="ECO:0000256" key="3">
    <source>
        <dbReference type="ARBA" id="ARBA00022679"/>
    </source>
</evidence>
<organism evidence="5 6">
    <name type="scientific">Azotobacter chroococcum</name>
    <dbReference type="NCBI Taxonomy" id="353"/>
    <lineage>
        <taxon>Bacteria</taxon>
        <taxon>Pseudomonadati</taxon>
        <taxon>Pseudomonadota</taxon>
        <taxon>Gammaproteobacteria</taxon>
        <taxon>Pseudomonadales</taxon>
        <taxon>Pseudomonadaceae</taxon>
        <taxon>Azotobacter</taxon>
    </lineage>
</organism>
<reference evidence="5" key="1">
    <citation type="submission" date="2020-03" db="EMBL/GenBank/DDBJ databases">
        <title>Genome assembly of Azotobacter chroococcum W5.</title>
        <authorList>
            <person name="Kannepalli A."/>
        </authorList>
    </citation>
    <scope>NUCLEOTIDE SEQUENCE</scope>
    <source>
        <strain evidence="5">W5</strain>
    </source>
</reference>
<accession>A0AA43Z8X7</accession>
<dbReference type="InterPro" id="IPR029063">
    <property type="entry name" value="SAM-dependent_MTases_sf"/>
</dbReference>
<proteinExistence type="inferred from homology"/>
<protein>
    <submittedName>
        <fullName evidence="5">Class I SAM-dependent methyltransferase</fullName>
    </submittedName>
</protein>
<dbReference type="CDD" id="cd02440">
    <property type="entry name" value="AdoMet_MTases"/>
    <property type="match status" value="1"/>
</dbReference>
<sequence>MTDPRPFKDHFSAAAADYAAHRPRYPAALIDYLAGLAPASACALDCGCGSGQLSVPLAGRFARVVATDASAAQIAKAEPHPGVDYRVALAEDSGLPPASVDLLTVAQAAHWLDLERFYAEVRRIARPNAVLALISYGVLQVEGPPAPLVEHFYYRVLGPWWPAERRHVEEGYRSLPFPFAEYQAPALAIEVQWTLAELLGYLDTWSAVRALEKARGRAPLEQFAAGLAAAWGDSGTHRTVRWPLALRVGRVEAPS</sequence>
<dbReference type="PANTHER" id="PTHR44942:SF4">
    <property type="entry name" value="METHYLTRANSFERASE TYPE 11 DOMAIN-CONTAINING PROTEIN"/>
    <property type="match status" value="1"/>
</dbReference>
<comment type="similarity">
    <text evidence="1">Belongs to the methyltransferase superfamily.</text>
</comment>